<evidence type="ECO:0000313" key="1">
    <source>
        <dbReference type="EMBL" id="CAB5221203.1"/>
    </source>
</evidence>
<reference evidence="1" key="1">
    <citation type="submission" date="2020-05" db="EMBL/GenBank/DDBJ databases">
        <authorList>
            <person name="Chiriac C."/>
            <person name="Salcher M."/>
            <person name="Ghai R."/>
            <person name="Kavagutti S V."/>
        </authorList>
    </citation>
    <scope>NUCLEOTIDE SEQUENCE</scope>
</reference>
<accession>A0A6J7X1N7</accession>
<organism evidence="1">
    <name type="scientific">uncultured Caudovirales phage</name>
    <dbReference type="NCBI Taxonomy" id="2100421"/>
    <lineage>
        <taxon>Viruses</taxon>
        <taxon>Duplodnaviria</taxon>
        <taxon>Heunggongvirae</taxon>
        <taxon>Uroviricota</taxon>
        <taxon>Caudoviricetes</taxon>
        <taxon>Peduoviridae</taxon>
        <taxon>Maltschvirus</taxon>
        <taxon>Maltschvirus maltsch</taxon>
    </lineage>
</organism>
<name>A0A6J7X1N7_9CAUD</name>
<gene>
    <name evidence="1" type="ORF">UFOVP245_96</name>
</gene>
<proteinExistence type="predicted"/>
<sequence>MAGNGTPIFARVAKIGLGQCTAAVTAADLTSASLIFTADATNGSVVNEVRVKYLPGTTFAAATAFRLWVNNNGTLSTTTNNSLITEITVAIITTSQVAATTDYVIPMPRGGLLLPPAYRLYATIGTYSAGTLLVSAYGGDF</sequence>
<dbReference type="EMBL" id="LR798287">
    <property type="protein sequence ID" value="CAB5221203.1"/>
    <property type="molecule type" value="Genomic_DNA"/>
</dbReference>
<protein>
    <submittedName>
        <fullName evidence="1">Uncharacterized protein</fullName>
    </submittedName>
</protein>